<dbReference type="PRINTS" id="PR00793">
    <property type="entry name" value="PROAMNOPTASE"/>
</dbReference>
<proteinExistence type="inferred from homology"/>
<evidence type="ECO:0000256" key="5">
    <source>
        <dbReference type="ARBA" id="ARBA00022490"/>
    </source>
</evidence>
<name>A0ABS5XRY3_9MICO</name>
<evidence type="ECO:0000256" key="1">
    <source>
        <dbReference type="ARBA" id="ARBA00001585"/>
    </source>
</evidence>
<comment type="caution">
    <text evidence="10">The sequence shown here is derived from an EMBL/GenBank/DDBJ whole genome shotgun (WGS) entry which is preliminary data.</text>
</comment>
<dbReference type="PANTHER" id="PTHR43722:SF1">
    <property type="entry name" value="PROLINE IMINOPEPTIDASE"/>
    <property type="match status" value="1"/>
</dbReference>
<dbReference type="EMBL" id="JAFLHG010000003">
    <property type="protein sequence ID" value="MBT8797285.1"/>
    <property type="molecule type" value="Genomic_DNA"/>
</dbReference>
<keyword evidence="5 8" id="KW-0963">Cytoplasm</keyword>
<feature type="domain" description="AB hydrolase-1" evidence="9">
    <location>
        <begin position="24"/>
        <end position="127"/>
    </location>
</feature>
<evidence type="ECO:0000313" key="10">
    <source>
        <dbReference type="EMBL" id="MBT8797285.1"/>
    </source>
</evidence>
<evidence type="ECO:0000256" key="7">
    <source>
        <dbReference type="ARBA" id="ARBA00022801"/>
    </source>
</evidence>
<dbReference type="PIRSF" id="PIRSF006431">
    <property type="entry name" value="Pept_S33"/>
    <property type="match status" value="1"/>
</dbReference>
<dbReference type="PANTHER" id="PTHR43722">
    <property type="entry name" value="PROLINE IMINOPEPTIDASE"/>
    <property type="match status" value="1"/>
</dbReference>
<evidence type="ECO:0000256" key="3">
    <source>
        <dbReference type="ARBA" id="ARBA00010088"/>
    </source>
</evidence>
<dbReference type="EC" id="3.4.11.5" evidence="8"/>
<sequence length="303" mass="33053">MLARPGGAELYWECSGNAHGRPAVYLHGGPGGSLGKGGYRRRFDPAKHLIVGVDQRGTGRSTPWAIDDLDSLDTNTTQTLIADIDALREHLGIEVWLLHGVSWGSTLALAYALAHPARVTEIVLTAVTTGGRDEITWITETVGAIFPEAWDALSRDVPTGRRVVDHYAQLLRDADPAVRSGAADRWDAWESAHISLDPSWRPGDRHADPRIRQNFATLVTHYWSNDCFLTGADTVLARAPRLAPIPGVLVHGRLDVSGPAVIPWRLHRAWEGSRLRIVDTEGHGGAIEMELTAQAIDEFAAAR</sequence>
<evidence type="ECO:0000256" key="4">
    <source>
        <dbReference type="ARBA" id="ARBA00022438"/>
    </source>
</evidence>
<dbReference type="InterPro" id="IPR000073">
    <property type="entry name" value="AB_hydrolase_1"/>
</dbReference>
<keyword evidence="11" id="KW-1185">Reference proteome</keyword>
<dbReference type="InterPro" id="IPR005944">
    <property type="entry name" value="Pro_iminopeptidase"/>
</dbReference>
<organism evidence="10 11">
    <name type="scientific">Microbacterium flavum</name>
    <dbReference type="NCBI Taxonomy" id="415216"/>
    <lineage>
        <taxon>Bacteria</taxon>
        <taxon>Bacillati</taxon>
        <taxon>Actinomycetota</taxon>
        <taxon>Actinomycetes</taxon>
        <taxon>Micrococcales</taxon>
        <taxon>Microbacteriaceae</taxon>
        <taxon>Microbacterium</taxon>
    </lineage>
</organism>
<comment type="similarity">
    <text evidence="3 8">Belongs to the peptidase S33 family.</text>
</comment>
<dbReference type="SUPFAM" id="SSF53474">
    <property type="entry name" value="alpha/beta-Hydrolases"/>
    <property type="match status" value="1"/>
</dbReference>
<keyword evidence="6 8" id="KW-0645">Protease</keyword>
<gene>
    <name evidence="10" type="ORF">J0P97_04260</name>
</gene>
<evidence type="ECO:0000259" key="9">
    <source>
        <dbReference type="Pfam" id="PF00561"/>
    </source>
</evidence>
<dbReference type="InterPro" id="IPR029058">
    <property type="entry name" value="AB_hydrolase_fold"/>
</dbReference>
<comment type="catalytic activity">
    <reaction evidence="1 8">
        <text>Release of N-terminal proline from a peptide.</text>
        <dbReference type="EC" id="3.4.11.5"/>
    </reaction>
</comment>
<protein>
    <recommendedName>
        <fullName evidence="8">Proline iminopeptidase</fullName>
        <shortName evidence="8">PIP</shortName>
        <ecNumber evidence="8">3.4.11.5</ecNumber>
    </recommendedName>
    <alternativeName>
        <fullName evidence="8">Prolyl aminopeptidase</fullName>
    </alternativeName>
</protein>
<comment type="subcellular location">
    <subcellularLocation>
        <location evidence="2 8">Cytoplasm</location>
    </subcellularLocation>
</comment>
<accession>A0ABS5XRY3</accession>
<dbReference type="Proteomes" id="UP000740605">
    <property type="component" value="Unassembled WGS sequence"/>
</dbReference>
<evidence type="ECO:0000256" key="2">
    <source>
        <dbReference type="ARBA" id="ARBA00004496"/>
    </source>
</evidence>
<keyword evidence="7 8" id="KW-0378">Hydrolase</keyword>
<dbReference type="GO" id="GO:0016787">
    <property type="term" value="F:hydrolase activity"/>
    <property type="evidence" value="ECO:0007669"/>
    <property type="project" value="UniProtKB-KW"/>
</dbReference>
<reference evidence="10 11" key="1">
    <citation type="submission" date="2021-03" db="EMBL/GenBank/DDBJ databases">
        <title>Microbacterium pauli sp. nov., isolated from microfiltered milk.</title>
        <authorList>
            <person name="Bellassi P."/>
            <person name="Fontana A."/>
            <person name="Callegari M.L."/>
            <person name="Lorenzo M."/>
            <person name="Cappa F."/>
        </authorList>
    </citation>
    <scope>NUCLEOTIDE SEQUENCE [LARGE SCALE GENOMIC DNA]</scope>
    <source>
        <strain evidence="10 11">DSM 18909</strain>
    </source>
</reference>
<dbReference type="InterPro" id="IPR002410">
    <property type="entry name" value="Peptidase_S33"/>
</dbReference>
<dbReference type="Gene3D" id="3.40.50.1820">
    <property type="entry name" value="alpha/beta hydrolase"/>
    <property type="match status" value="1"/>
</dbReference>
<evidence type="ECO:0000256" key="8">
    <source>
        <dbReference type="PIRNR" id="PIRNR006431"/>
    </source>
</evidence>
<dbReference type="Pfam" id="PF00561">
    <property type="entry name" value="Abhydrolase_1"/>
    <property type="match status" value="1"/>
</dbReference>
<evidence type="ECO:0000256" key="6">
    <source>
        <dbReference type="ARBA" id="ARBA00022670"/>
    </source>
</evidence>
<evidence type="ECO:0000313" key="11">
    <source>
        <dbReference type="Proteomes" id="UP000740605"/>
    </source>
</evidence>
<keyword evidence="4 8" id="KW-0031">Aminopeptidase</keyword>